<dbReference type="InterPro" id="IPR001466">
    <property type="entry name" value="Beta-lactam-related"/>
</dbReference>
<dbReference type="GO" id="GO:0016787">
    <property type="term" value="F:hydrolase activity"/>
    <property type="evidence" value="ECO:0007669"/>
    <property type="project" value="UniProtKB-KW"/>
</dbReference>
<evidence type="ECO:0000313" key="4">
    <source>
        <dbReference type="Proteomes" id="UP000197781"/>
    </source>
</evidence>
<dbReference type="AlphaFoldDB" id="A0A220MC16"/>
<dbReference type="InterPro" id="IPR012338">
    <property type="entry name" value="Beta-lactam/transpept-like"/>
</dbReference>
<evidence type="ECO:0000313" key="3">
    <source>
        <dbReference type="EMBL" id="ASJ52571.1"/>
    </source>
</evidence>
<sequence>MNVQQIRERMESSLTQGIRQGIFPGGAVSMLRKGAPALTVCMGKTSYGHDGRPVHSQTLYDMASLTKVMVTLPLILISVQEGKLSLTDSVTTYLPELASAHDQERKGQIKIIHLLTHTSGLPAWRPYFLLGKNREDYLRLIANESMLDTPGRSVVYSDLGFMLLGFLLERIWDEELDALAKRLIFQPSRMLHTSYLPLEQPRLQGMDIAATEKGNAFEQEMAVTFLSELAEARQPLALEWQQALTGYDWREGVISGTVHDCNAHYGLEGVCGHAGLFSTLADTERYMHIWTSGKASVQLDPTLCALATRSLTDHSIHRRGLGWIISPTGGSLEQFAAGCSGGDLVSERAFGHTGFTGTSIWSDPARDVTLITLTNRVHPVASPLIGAWRTAHHNRLFSVIKPDHTS</sequence>
<dbReference type="RefSeq" id="WP_088906463.1">
    <property type="nucleotide sequence ID" value="NZ_CP018145.1"/>
</dbReference>
<dbReference type="SUPFAM" id="SSF56601">
    <property type="entry name" value="beta-lactamase/transpeptidase-like"/>
    <property type="match status" value="1"/>
</dbReference>
<name>A0A220MC16_9BACL</name>
<organism evidence="3 4">
    <name type="scientific">Brevibacillus formosus</name>
    <dbReference type="NCBI Taxonomy" id="54913"/>
    <lineage>
        <taxon>Bacteria</taxon>
        <taxon>Bacillati</taxon>
        <taxon>Bacillota</taxon>
        <taxon>Bacilli</taxon>
        <taxon>Bacillales</taxon>
        <taxon>Paenibacillaceae</taxon>
        <taxon>Brevibacillus</taxon>
    </lineage>
</organism>
<dbReference type="EMBL" id="CP018145">
    <property type="protein sequence ID" value="ASJ52571.1"/>
    <property type="molecule type" value="Genomic_DNA"/>
</dbReference>
<dbReference type="Gene3D" id="3.40.710.10">
    <property type="entry name" value="DD-peptidase/beta-lactamase superfamily"/>
    <property type="match status" value="1"/>
</dbReference>
<dbReference type="PANTHER" id="PTHR43283">
    <property type="entry name" value="BETA-LACTAMASE-RELATED"/>
    <property type="match status" value="1"/>
</dbReference>
<keyword evidence="1 3" id="KW-0378">Hydrolase</keyword>
<feature type="domain" description="Beta-lactamase-related" evidence="2">
    <location>
        <begin position="17"/>
        <end position="390"/>
    </location>
</feature>
<evidence type="ECO:0000259" key="2">
    <source>
        <dbReference type="Pfam" id="PF00144"/>
    </source>
</evidence>
<dbReference type="InterPro" id="IPR050789">
    <property type="entry name" value="Diverse_Enzym_Activities"/>
</dbReference>
<dbReference type="PANTHER" id="PTHR43283:SF11">
    <property type="entry name" value="BETA-LACTAMASE-RELATED DOMAIN-CONTAINING PROTEIN"/>
    <property type="match status" value="1"/>
</dbReference>
<gene>
    <name evidence="3" type="ORF">BP422_02805</name>
</gene>
<proteinExistence type="predicted"/>
<accession>A0A220MC16</accession>
<dbReference type="KEGG" id="bfm:BP422_02805"/>
<reference evidence="3 4" key="1">
    <citation type="submission" date="2016-11" db="EMBL/GenBank/DDBJ databases">
        <authorList>
            <person name="Jaros S."/>
            <person name="Januszkiewicz K."/>
            <person name="Wedrychowicz H."/>
        </authorList>
    </citation>
    <scope>NUCLEOTIDE SEQUENCE [LARGE SCALE GENOMIC DNA]</scope>
    <source>
        <strain evidence="3 4">NF2</strain>
    </source>
</reference>
<dbReference type="Pfam" id="PF00144">
    <property type="entry name" value="Beta-lactamase"/>
    <property type="match status" value="1"/>
</dbReference>
<protein>
    <submittedName>
        <fullName evidence="3">Serine hydrolase</fullName>
    </submittedName>
</protein>
<dbReference type="Proteomes" id="UP000197781">
    <property type="component" value="Chromosome"/>
</dbReference>
<evidence type="ECO:0000256" key="1">
    <source>
        <dbReference type="ARBA" id="ARBA00022801"/>
    </source>
</evidence>